<dbReference type="Pfam" id="PF13420">
    <property type="entry name" value="Acetyltransf_4"/>
    <property type="match status" value="1"/>
</dbReference>
<evidence type="ECO:0000259" key="3">
    <source>
        <dbReference type="PROSITE" id="PS51186"/>
    </source>
</evidence>
<dbReference type="CDD" id="cd04301">
    <property type="entry name" value="NAT_SF"/>
    <property type="match status" value="1"/>
</dbReference>
<feature type="domain" description="N-acetyltransferase" evidence="3">
    <location>
        <begin position="3"/>
        <end position="169"/>
    </location>
</feature>
<organism evidence="4 5">
    <name type="scientific">Blautia obeum</name>
    <dbReference type="NCBI Taxonomy" id="40520"/>
    <lineage>
        <taxon>Bacteria</taxon>
        <taxon>Bacillati</taxon>
        <taxon>Bacillota</taxon>
        <taxon>Clostridia</taxon>
        <taxon>Lachnospirales</taxon>
        <taxon>Lachnospiraceae</taxon>
        <taxon>Blautia</taxon>
    </lineage>
</organism>
<keyword evidence="1 4" id="KW-0808">Transferase</keyword>
<accession>A0A454HH83</accession>
<dbReference type="Proteomes" id="UP000265808">
    <property type="component" value="Unassembled WGS sequence"/>
</dbReference>
<sequence length="190" mass="22564">MEIKIRTAKVEDAEKLLDIYSYYVKKTAVTFEYEVPSVEEFQERIRHISSHYPYLIAEEEGEIIGYSYADRLRPRAAFGWDVEMTIYLKQDIRRNGLGRYMYTLMEDILREQGVVNAVSLITKPTDEYSDFNSVQFHEKMGYKHAGELKDCGYKFNRWYALLYMDKQIGIPQEEMSPIRDFDEVREKFGL</sequence>
<evidence type="ECO:0000313" key="5">
    <source>
        <dbReference type="Proteomes" id="UP000265808"/>
    </source>
</evidence>
<name>A0A454HH83_9FIRM</name>
<comment type="caution">
    <text evidence="4">The sequence shown here is derived from an EMBL/GenBank/DDBJ whole genome shotgun (WGS) entry which is preliminary data.</text>
</comment>
<evidence type="ECO:0000256" key="1">
    <source>
        <dbReference type="ARBA" id="ARBA00022679"/>
    </source>
</evidence>
<dbReference type="Gene3D" id="3.40.630.30">
    <property type="match status" value="1"/>
</dbReference>
<proteinExistence type="predicted"/>
<dbReference type="EMBL" id="QSHL01000005">
    <property type="protein sequence ID" value="RHC06885.1"/>
    <property type="molecule type" value="Genomic_DNA"/>
</dbReference>
<dbReference type="AlphaFoldDB" id="A0A454HH83"/>
<dbReference type="PANTHER" id="PTHR43072">
    <property type="entry name" value="N-ACETYLTRANSFERASE"/>
    <property type="match status" value="1"/>
</dbReference>
<keyword evidence="2" id="KW-0012">Acyltransferase</keyword>
<dbReference type="InterPro" id="IPR000182">
    <property type="entry name" value="GNAT_dom"/>
</dbReference>
<evidence type="ECO:0000313" key="4">
    <source>
        <dbReference type="EMBL" id="RHC06885.1"/>
    </source>
</evidence>
<evidence type="ECO:0000256" key="2">
    <source>
        <dbReference type="ARBA" id="ARBA00023315"/>
    </source>
</evidence>
<dbReference type="InterPro" id="IPR016181">
    <property type="entry name" value="Acyl_CoA_acyltransferase"/>
</dbReference>
<reference evidence="4 5" key="1">
    <citation type="submission" date="2018-08" db="EMBL/GenBank/DDBJ databases">
        <title>A genome reference for cultivated species of the human gut microbiota.</title>
        <authorList>
            <person name="Zou Y."/>
            <person name="Xue W."/>
            <person name="Luo G."/>
        </authorList>
    </citation>
    <scope>NUCLEOTIDE SEQUENCE [LARGE SCALE GENOMIC DNA]</scope>
    <source>
        <strain evidence="4 5">AM37-4AC</strain>
    </source>
</reference>
<gene>
    <name evidence="4" type="ORF">DW859_09250</name>
</gene>
<dbReference type="GO" id="GO:0016747">
    <property type="term" value="F:acyltransferase activity, transferring groups other than amino-acyl groups"/>
    <property type="evidence" value="ECO:0007669"/>
    <property type="project" value="InterPro"/>
</dbReference>
<dbReference type="SUPFAM" id="SSF55729">
    <property type="entry name" value="Acyl-CoA N-acyltransferases (Nat)"/>
    <property type="match status" value="1"/>
</dbReference>
<dbReference type="RefSeq" id="WP_117997649.1">
    <property type="nucleotide sequence ID" value="NZ_QSHL01000005.1"/>
</dbReference>
<protein>
    <submittedName>
        <fullName evidence="4">N-acetyltransferase</fullName>
    </submittedName>
</protein>
<dbReference type="PANTHER" id="PTHR43072:SF23">
    <property type="entry name" value="UPF0039 PROTEIN C11D3.02C"/>
    <property type="match status" value="1"/>
</dbReference>
<dbReference type="PROSITE" id="PS51186">
    <property type="entry name" value="GNAT"/>
    <property type="match status" value="1"/>
</dbReference>